<evidence type="ECO:0000313" key="3">
    <source>
        <dbReference type="Proteomes" id="UP000623129"/>
    </source>
</evidence>
<dbReference type="InterPro" id="IPR005519">
    <property type="entry name" value="Acid_phosphat_B-like"/>
</dbReference>
<evidence type="ECO:0000313" key="2">
    <source>
        <dbReference type="EMBL" id="KAF3331865.1"/>
    </source>
</evidence>
<keyword evidence="1" id="KW-0732">Signal</keyword>
<dbReference type="SUPFAM" id="SSF56784">
    <property type="entry name" value="HAD-like"/>
    <property type="match status" value="1"/>
</dbReference>
<dbReference type="OrthoDB" id="59415at2759"/>
<dbReference type="AlphaFoldDB" id="A0A833QR86"/>
<reference evidence="2" key="1">
    <citation type="submission" date="2020-01" db="EMBL/GenBank/DDBJ databases">
        <title>Genome sequence of Kobresia littledalei, the first chromosome-level genome in the family Cyperaceae.</title>
        <authorList>
            <person name="Qu G."/>
        </authorList>
    </citation>
    <scope>NUCLEOTIDE SEQUENCE</scope>
    <source>
        <strain evidence="2">C.B.Clarke</strain>
        <tissue evidence="2">Leaf</tissue>
    </source>
</reference>
<evidence type="ECO:0000256" key="1">
    <source>
        <dbReference type="ARBA" id="ARBA00022729"/>
    </source>
</evidence>
<dbReference type="Pfam" id="PF03767">
    <property type="entry name" value="Acid_phosphat_B"/>
    <property type="match status" value="1"/>
</dbReference>
<comment type="caution">
    <text evidence="2">The sequence shown here is derived from an EMBL/GenBank/DDBJ whole genome shotgun (WGS) entry which is preliminary data.</text>
</comment>
<organism evidence="2 3">
    <name type="scientific">Carex littledalei</name>
    <dbReference type="NCBI Taxonomy" id="544730"/>
    <lineage>
        <taxon>Eukaryota</taxon>
        <taxon>Viridiplantae</taxon>
        <taxon>Streptophyta</taxon>
        <taxon>Embryophyta</taxon>
        <taxon>Tracheophyta</taxon>
        <taxon>Spermatophyta</taxon>
        <taxon>Magnoliopsida</taxon>
        <taxon>Liliopsida</taxon>
        <taxon>Poales</taxon>
        <taxon>Cyperaceae</taxon>
        <taxon>Cyperoideae</taxon>
        <taxon>Cariceae</taxon>
        <taxon>Carex</taxon>
        <taxon>Carex subgen. Euthyceras</taxon>
    </lineage>
</organism>
<dbReference type="PANTHER" id="PTHR31284:SF9">
    <property type="entry name" value="HAD SUPERFAMILY, SUBFAMILY IIIB ACID PHOSPHATASE"/>
    <property type="match status" value="1"/>
</dbReference>
<protein>
    <submittedName>
        <fullName evidence="2">Acid phosphatase 1</fullName>
    </submittedName>
</protein>
<dbReference type="Proteomes" id="UP000623129">
    <property type="component" value="Unassembled WGS sequence"/>
</dbReference>
<proteinExistence type="predicted"/>
<name>A0A833QR86_9POAL</name>
<dbReference type="InterPro" id="IPR036412">
    <property type="entry name" value="HAD-like_sf"/>
</dbReference>
<dbReference type="PANTHER" id="PTHR31284">
    <property type="entry name" value="ACID PHOSPHATASE-LIKE PROTEIN"/>
    <property type="match status" value="1"/>
</dbReference>
<dbReference type="Gene3D" id="3.40.50.1000">
    <property type="entry name" value="HAD superfamily/HAD-like"/>
    <property type="match status" value="1"/>
</dbReference>
<sequence length="187" mass="21336">MSVGTCLVGSTTEIWRLMEMISMYLDGMDAGDDGMDAWVLDIDDTCLSNLLYYRGKQFGGMLFDTAALKWAAKGMCSAILPVLDLFNKLIERGYKVFLLTGQDDLTFRDITTANLQDQGYFGYKRLIMRTAEYKGKGAKIFKSAIRKQLIDKAYRIRDNVGDQWSDLQGDYLADWNFKIPNPMYYVS</sequence>
<dbReference type="EMBL" id="SWLB01000012">
    <property type="protein sequence ID" value="KAF3331865.1"/>
    <property type="molecule type" value="Genomic_DNA"/>
</dbReference>
<keyword evidence="3" id="KW-1185">Reference proteome</keyword>
<dbReference type="InterPro" id="IPR023214">
    <property type="entry name" value="HAD_sf"/>
</dbReference>
<accession>A0A833QR86</accession>
<gene>
    <name evidence="2" type="ORF">FCM35_KLT03271</name>
</gene>